<accession>A0ABS1PFQ5</accession>
<keyword evidence="4" id="KW-0597">Phosphoprotein</keyword>
<dbReference type="Pfam" id="PF14765">
    <property type="entry name" value="PS-DH"/>
    <property type="match status" value="1"/>
</dbReference>
<dbReference type="SMART" id="SM00822">
    <property type="entry name" value="PKS_KR"/>
    <property type="match status" value="1"/>
</dbReference>
<dbReference type="InterPro" id="IPR014030">
    <property type="entry name" value="Ketoacyl_synth_N"/>
</dbReference>
<dbReference type="InterPro" id="IPR050091">
    <property type="entry name" value="PKS_NRPS_Biosynth_Enz"/>
</dbReference>
<keyword evidence="15" id="KW-1185">Reference proteome</keyword>
<dbReference type="Gene3D" id="1.10.1200.10">
    <property type="entry name" value="ACP-like"/>
    <property type="match status" value="1"/>
</dbReference>
<organism evidence="14 15">
    <name type="scientific">Streptomyces endocoffeicus</name>
    <dbReference type="NCBI Taxonomy" id="2898945"/>
    <lineage>
        <taxon>Bacteria</taxon>
        <taxon>Bacillati</taxon>
        <taxon>Actinomycetota</taxon>
        <taxon>Actinomycetes</taxon>
        <taxon>Kitasatosporales</taxon>
        <taxon>Streptomycetaceae</taxon>
        <taxon>Streptomyces</taxon>
    </lineage>
</organism>
<feature type="region of interest" description="Disordered" evidence="10">
    <location>
        <begin position="1380"/>
        <end position="1422"/>
    </location>
</feature>
<evidence type="ECO:0000313" key="14">
    <source>
        <dbReference type="EMBL" id="MBL1111173.1"/>
    </source>
</evidence>
<dbReference type="InterPro" id="IPR020841">
    <property type="entry name" value="PKS_Beta-ketoAc_synthase_dom"/>
</dbReference>
<dbReference type="PROSITE" id="PS00012">
    <property type="entry name" value="PHOSPHOPANTETHEINE"/>
    <property type="match status" value="1"/>
</dbReference>
<dbReference type="InterPro" id="IPR016039">
    <property type="entry name" value="Thiolase-like"/>
</dbReference>
<dbReference type="InterPro" id="IPR036291">
    <property type="entry name" value="NAD(P)-bd_dom_sf"/>
</dbReference>
<evidence type="ECO:0000256" key="3">
    <source>
        <dbReference type="ARBA" id="ARBA00022450"/>
    </source>
</evidence>
<dbReference type="SMART" id="SM00825">
    <property type="entry name" value="PKS_KS"/>
    <property type="match status" value="1"/>
</dbReference>
<evidence type="ECO:0000259" key="12">
    <source>
        <dbReference type="PROSITE" id="PS52004"/>
    </source>
</evidence>
<dbReference type="PANTHER" id="PTHR43775">
    <property type="entry name" value="FATTY ACID SYNTHASE"/>
    <property type="match status" value="1"/>
</dbReference>
<dbReference type="InterPro" id="IPR032821">
    <property type="entry name" value="PKS_assoc"/>
</dbReference>
<dbReference type="InterPro" id="IPR055123">
    <property type="entry name" value="SpnB-like_Rossmann"/>
</dbReference>
<dbReference type="PROSITE" id="PS52019">
    <property type="entry name" value="PKS_MFAS_DH"/>
    <property type="match status" value="1"/>
</dbReference>
<dbReference type="Gene3D" id="3.40.47.10">
    <property type="match status" value="1"/>
</dbReference>
<evidence type="ECO:0000256" key="4">
    <source>
        <dbReference type="ARBA" id="ARBA00022553"/>
    </source>
</evidence>
<dbReference type="CDD" id="cd00833">
    <property type="entry name" value="PKS"/>
    <property type="match status" value="1"/>
</dbReference>
<dbReference type="InterPro" id="IPR016035">
    <property type="entry name" value="Acyl_Trfase/lysoPLipase"/>
</dbReference>
<reference evidence="14 15" key="1">
    <citation type="submission" date="2021-01" db="EMBL/GenBank/DDBJ databases">
        <title>WGS of actinomycetes isolated from Thailand.</title>
        <authorList>
            <person name="Thawai C."/>
        </authorList>
    </citation>
    <scope>NUCLEOTIDE SEQUENCE [LARGE SCALE GENOMIC DNA]</scope>
    <source>
        <strain evidence="14 15">CA3R110</strain>
    </source>
</reference>
<dbReference type="Pfam" id="PF08659">
    <property type="entry name" value="KR"/>
    <property type="match status" value="1"/>
</dbReference>
<dbReference type="InterPro" id="IPR013968">
    <property type="entry name" value="PKS_KR"/>
</dbReference>
<dbReference type="InterPro" id="IPR016036">
    <property type="entry name" value="Malonyl_transacylase_ACP-bd"/>
</dbReference>
<feature type="domain" description="Carrier" evidence="11">
    <location>
        <begin position="1710"/>
        <end position="1785"/>
    </location>
</feature>
<feature type="region of interest" description="C-terminal hotdog fold" evidence="9">
    <location>
        <begin position="1065"/>
        <end position="1211"/>
    </location>
</feature>
<dbReference type="InterPro" id="IPR049551">
    <property type="entry name" value="PKS_DH_C"/>
</dbReference>
<evidence type="ECO:0000256" key="9">
    <source>
        <dbReference type="PROSITE-ProRule" id="PRU01363"/>
    </source>
</evidence>
<feature type="region of interest" description="Disordered" evidence="10">
    <location>
        <begin position="1681"/>
        <end position="1703"/>
    </location>
</feature>
<name>A0ABS1PFQ5_9ACTN</name>
<dbReference type="SUPFAM" id="SSF53901">
    <property type="entry name" value="Thiolase-like"/>
    <property type="match status" value="1"/>
</dbReference>
<evidence type="ECO:0000256" key="6">
    <source>
        <dbReference type="ARBA" id="ARBA00023194"/>
    </source>
</evidence>
<keyword evidence="3" id="KW-0596">Phosphopantetheine</keyword>
<dbReference type="Pfam" id="PF22953">
    <property type="entry name" value="SpnB_Rossmann"/>
    <property type="match status" value="1"/>
</dbReference>
<dbReference type="InterPro" id="IPR006162">
    <property type="entry name" value="Ppantetheine_attach_site"/>
</dbReference>
<evidence type="ECO:0000259" key="11">
    <source>
        <dbReference type="PROSITE" id="PS50075"/>
    </source>
</evidence>
<feature type="active site" description="Proton donor; for dehydratase activity" evidence="9">
    <location>
        <position position="1132"/>
    </location>
</feature>
<dbReference type="SMART" id="SM00827">
    <property type="entry name" value="PKS_AT"/>
    <property type="match status" value="1"/>
</dbReference>
<dbReference type="InterPro" id="IPR009081">
    <property type="entry name" value="PP-bd_ACP"/>
</dbReference>
<dbReference type="InterPro" id="IPR042104">
    <property type="entry name" value="PKS_dehydratase_sf"/>
</dbReference>
<dbReference type="SUPFAM" id="SSF52151">
    <property type="entry name" value="FabD/lysophospholipase-like"/>
    <property type="match status" value="1"/>
</dbReference>
<proteinExistence type="predicted"/>
<dbReference type="Pfam" id="PF16197">
    <property type="entry name" value="KAsynt_C_assoc"/>
    <property type="match status" value="1"/>
</dbReference>
<dbReference type="Pfam" id="PF02801">
    <property type="entry name" value="Ketoacyl-synt_C"/>
    <property type="match status" value="1"/>
</dbReference>
<keyword evidence="5" id="KW-0808">Transferase</keyword>
<dbReference type="SUPFAM" id="SSF55048">
    <property type="entry name" value="Probable ACP-binding domain of malonyl-CoA ACP transacylase"/>
    <property type="match status" value="1"/>
</dbReference>
<dbReference type="Pfam" id="PF00698">
    <property type="entry name" value="Acyl_transf_1"/>
    <property type="match status" value="1"/>
</dbReference>
<dbReference type="PANTHER" id="PTHR43775:SF51">
    <property type="entry name" value="INACTIVE PHENOLPHTHIOCEROL SYNTHESIS POLYKETIDE SYNTHASE TYPE I PKS1-RELATED"/>
    <property type="match status" value="1"/>
</dbReference>
<dbReference type="Gene3D" id="3.10.129.110">
    <property type="entry name" value="Polyketide synthase dehydratase"/>
    <property type="match status" value="1"/>
</dbReference>
<dbReference type="Gene3D" id="3.40.50.720">
    <property type="entry name" value="NAD(P)-binding Rossmann-like Domain"/>
    <property type="match status" value="1"/>
</dbReference>
<evidence type="ECO:0000259" key="13">
    <source>
        <dbReference type="PROSITE" id="PS52019"/>
    </source>
</evidence>
<keyword evidence="8" id="KW-0012">Acyltransferase</keyword>
<evidence type="ECO:0000256" key="7">
    <source>
        <dbReference type="ARBA" id="ARBA00023268"/>
    </source>
</evidence>
<dbReference type="InterPro" id="IPR001227">
    <property type="entry name" value="Ac_transferase_dom_sf"/>
</dbReference>
<comment type="pathway">
    <text evidence="2">Antibiotic biosynthesis.</text>
</comment>
<protein>
    <submittedName>
        <fullName evidence="14">SDR family NAD(P)-dependent oxidoreductase</fullName>
    </submittedName>
</protein>
<dbReference type="SMART" id="SM00823">
    <property type="entry name" value="PKS_PP"/>
    <property type="match status" value="1"/>
</dbReference>
<dbReference type="InterPro" id="IPR057326">
    <property type="entry name" value="KR_dom"/>
</dbReference>
<evidence type="ECO:0000256" key="10">
    <source>
        <dbReference type="SAM" id="MobiDB-lite"/>
    </source>
</evidence>
<evidence type="ECO:0000313" key="15">
    <source>
        <dbReference type="Proteomes" id="UP000621510"/>
    </source>
</evidence>
<dbReference type="InterPro" id="IPR015083">
    <property type="entry name" value="NorB/c/GfsB-D-like_docking"/>
</dbReference>
<dbReference type="SUPFAM" id="SSF51735">
    <property type="entry name" value="NAD(P)-binding Rossmann-fold domains"/>
    <property type="match status" value="2"/>
</dbReference>
<dbReference type="InterPro" id="IPR014031">
    <property type="entry name" value="Ketoacyl_synth_C"/>
</dbReference>
<feature type="compositionally biased region" description="Low complexity" evidence="10">
    <location>
        <begin position="1394"/>
        <end position="1414"/>
    </location>
</feature>
<dbReference type="Pfam" id="PF21089">
    <property type="entry name" value="PKS_DH_N"/>
    <property type="match status" value="1"/>
</dbReference>
<dbReference type="RefSeq" id="WP_201846807.1">
    <property type="nucleotide sequence ID" value="NZ_JAERRG010000001.1"/>
</dbReference>
<gene>
    <name evidence="14" type="ORF">JK364_01920</name>
</gene>
<dbReference type="InterPro" id="IPR020807">
    <property type="entry name" value="PKS_DH"/>
</dbReference>
<evidence type="ECO:0000256" key="1">
    <source>
        <dbReference type="ARBA" id="ARBA00001957"/>
    </source>
</evidence>
<dbReference type="Pfam" id="PF08990">
    <property type="entry name" value="Docking"/>
    <property type="match status" value="1"/>
</dbReference>
<feature type="domain" description="Ketosynthase family 3 (KS3)" evidence="12">
    <location>
        <begin position="34"/>
        <end position="461"/>
    </location>
</feature>
<sequence length="1871" mass="195338">MPDEVSTLRQYLKRVTADLLRTREQLREATEQSGEPIAVIGMSCRLPGDVASPAQLWDLVAAGTDAISPFPGDRHWPIEELYDTDPDSQQARRSYVREGGFLSGAGDFDPAFFGISPREALVMDPQQRLVLELAWEALESAGILPDSLVGERAGVFVGASSNDYEMLWQGTDQFSQYGITGNTMSVISGRISYAFGFHGPALTVDTACSSSLVATHLAMRALRAGECPIALAGGVTVLSTPETFVEFCGQGVTSRDARIKAFAAGANGSIWAEGAGLLVLERLSDARLNGHQVLAVLRGSAVNSDGTSNGLSAPNGTAQQEVIRTALADAGLSAQDVDVVEAHGTGTPLGDPVEGTALVATYGRNRPPGRPLLLGSLKSNIGHTQAAAGVAGIIKMIMAMRYGLAPKTLHVDSPTPKVAWGVDGVSVLANAMLWPETGRARRAAVSSFGISGTNAHVVLEQPAGPEAPEPGVPSAGLVWTVSGRTEDALRAQATRLLAFAESGDAPSAEGLAHALATRRTHFRHRLAVPGRDRAELTSALRGHLDTGLVPDVAVGTAAGGGVCVLFTGQGAQWPGMGRQLAASFPVFAEAFDEVCGLFDQELASPLRTVLEDEPDLLDRTDYAQAALFAVEVALFRLMRSWGVRPDLLLGHSIGEISAAHVAGVWSLPDAVRLVAARGRLMAALPEGGAMLSVLGTEQDLAPWLAERAGRVSVAAVNASDTVVVSGAVEDITELEADWAGRGRRTRRLRVSHAFHSPLMEPMLAEFGTVLAGLTAHDPEIPVISNLTGEPATAEQLRSPAYWTAHVRQAVRFHDGLRTARAAGARVLLELGPGAVLSALAGRDAGPDEATVPTLRGADRDETKDVLLALGALHTQGVEVDWPAVLPAAPARTADLPGYAFQHERYWLVPDGNGLNLRSTGLLPVGHPLMGAVLSAAEGDGVLLTGRLSLQSHSWLGGHQVRGIPLLAGTGFVELALAAGEQVGCDLLEQLTVEAPLVLPEHGGVSVQVVVGNTEESGRRPVRVYSRPEGVGRAEPGPWRSHAFGYLGIRTATPDTPLAHWPPRDVREIPVADVYDEVVEGRHFRYEGAFRGLRTLWQRDHPDGSSEMFAEVALPAEAAGDAKRYSLHPALLDAALHAVGLGPQLDGIDEGNGSMPFSYSGLSLFRAGASMVRVHATGGNGDVAITLADESGATVATVDSLVFRPLPADESYLLGPAEDGAELLAQDWVPVRRPSTVDDSGGWHDPGVGGLDLASLADAADPVPPVVVLRPARPAGDDVTARVRAALTELTGYLRGWLTDQRFAGSLLVVRTERALGVCAGDEPDLALSAAHGLARSAQNEYPGRLLLVDVDEPADTALRDAVAVAAAAREPQVALRAGELLVPRLHRDDGPAESDGGPAESDGGSADSDGGSAARTPDPDGTVLITGGLGSLGRTLARHLASRGARRLLLLSRRGAESPGAAELVAELGRLGAHAELARGDVARRDDVARVLAEVPAAHPLTAVVHAAGVLDDGLVESLTDGQLENVLAPKVDGAWHLHELTRELDLVGFTCFSSAAGVFGTAGQGAYAAANAFLDALMNQRAAAGLPARSLGWGLWAPDAETSTADGMGGGLAAADRARMDRTGIRALTVAQGLALWDTATGSDRVHLVPIGLDLATVAGLGEEGIPPLLRDLVRPARRRGSARSAAPTESPADLARRLGGLSPTERDRQLLNLVRGHIAAVLGYPSADGVPADGPFGDLGFDSLSSVELRNRLNTATGLNLPATLVFDHPTPAVLAAHLGTEVAPDAAGAEELADGPAERGPDQLSALAQAVEEALAGEHAQRDALRGQLWAALRALDGEPDEELGADELSAASLDQLYAFVDRELGDA</sequence>
<comment type="caution">
    <text evidence="14">The sequence shown here is derived from an EMBL/GenBank/DDBJ whole genome shotgun (WGS) entry which is preliminary data.</text>
</comment>
<dbReference type="InterPro" id="IPR020806">
    <property type="entry name" value="PKS_PP-bd"/>
</dbReference>
<dbReference type="InterPro" id="IPR014043">
    <property type="entry name" value="Acyl_transferase_dom"/>
</dbReference>
<dbReference type="Gene3D" id="3.30.70.3290">
    <property type="match status" value="1"/>
</dbReference>
<dbReference type="EMBL" id="JAERRG010000001">
    <property type="protein sequence ID" value="MBL1111173.1"/>
    <property type="molecule type" value="Genomic_DNA"/>
</dbReference>
<dbReference type="CDD" id="cd08956">
    <property type="entry name" value="KR_3_FAS_SDR_x"/>
    <property type="match status" value="1"/>
</dbReference>
<comment type="cofactor">
    <cofactor evidence="1">
        <name>pantetheine 4'-phosphate</name>
        <dbReference type="ChEBI" id="CHEBI:47942"/>
    </cofactor>
</comment>
<evidence type="ECO:0000256" key="5">
    <source>
        <dbReference type="ARBA" id="ARBA00022679"/>
    </source>
</evidence>
<evidence type="ECO:0000256" key="2">
    <source>
        <dbReference type="ARBA" id="ARBA00004792"/>
    </source>
</evidence>
<feature type="domain" description="PKS/mFAS DH" evidence="13">
    <location>
        <begin position="926"/>
        <end position="1211"/>
    </location>
</feature>
<keyword evidence="6" id="KW-0045">Antibiotic biosynthesis</keyword>
<dbReference type="PROSITE" id="PS52004">
    <property type="entry name" value="KS3_2"/>
    <property type="match status" value="1"/>
</dbReference>
<dbReference type="PROSITE" id="PS50075">
    <property type="entry name" value="CARRIER"/>
    <property type="match status" value="1"/>
</dbReference>
<dbReference type="SMART" id="SM00826">
    <property type="entry name" value="PKS_DH"/>
    <property type="match status" value="1"/>
</dbReference>
<dbReference type="SUPFAM" id="SSF47336">
    <property type="entry name" value="ACP-like"/>
    <property type="match status" value="1"/>
</dbReference>
<dbReference type="SMART" id="SM01294">
    <property type="entry name" value="PKS_PP_betabranch"/>
    <property type="match status" value="1"/>
</dbReference>
<dbReference type="InterPro" id="IPR049552">
    <property type="entry name" value="PKS_DH_N"/>
</dbReference>
<dbReference type="Pfam" id="PF00550">
    <property type="entry name" value="PP-binding"/>
    <property type="match status" value="1"/>
</dbReference>
<keyword evidence="7" id="KW-0511">Multifunctional enzyme</keyword>
<feature type="region of interest" description="N-terminal hotdog fold" evidence="9">
    <location>
        <begin position="926"/>
        <end position="1053"/>
    </location>
</feature>
<dbReference type="InterPro" id="IPR049900">
    <property type="entry name" value="PKS_mFAS_DH"/>
</dbReference>
<dbReference type="Gene3D" id="3.40.366.10">
    <property type="entry name" value="Malonyl-Coenzyme A Acyl Carrier Protein, domain 2"/>
    <property type="match status" value="1"/>
</dbReference>
<dbReference type="Pfam" id="PF00109">
    <property type="entry name" value="ketoacyl-synt"/>
    <property type="match status" value="1"/>
</dbReference>
<dbReference type="Proteomes" id="UP000621510">
    <property type="component" value="Unassembled WGS sequence"/>
</dbReference>
<feature type="active site" description="Proton acceptor; for dehydratase activity" evidence="9">
    <location>
        <position position="958"/>
    </location>
</feature>
<evidence type="ECO:0000256" key="8">
    <source>
        <dbReference type="ARBA" id="ARBA00023315"/>
    </source>
</evidence>
<dbReference type="InterPro" id="IPR036736">
    <property type="entry name" value="ACP-like_sf"/>
</dbReference>